<evidence type="ECO:0000313" key="5">
    <source>
        <dbReference type="Proteomes" id="UP000474758"/>
    </source>
</evidence>
<feature type="signal peptide" evidence="1">
    <location>
        <begin position="1"/>
        <end position="17"/>
    </location>
</feature>
<feature type="chain" id="PRO_5026766329" evidence="1">
    <location>
        <begin position="18"/>
        <end position="415"/>
    </location>
</feature>
<dbReference type="PANTHER" id="PTHR30163:SF8">
    <property type="entry name" value="LYTIC MUREIN TRANSGLYCOSYLASE"/>
    <property type="match status" value="1"/>
</dbReference>
<dbReference type="FunFam" id="1.10.8.350:FF:000001">
    <property type="entry name" value="Lytic murein transglycosylase B"/>
    <property type="match status" value="1"/>
</dbReference>
<dbReference type="SUPFAM" id="SSF47090">
    <property type="entry name" value="PGBD-like"/>
    <property type="match status" value="1"/>
</dbReference>
<evidence type="ECO:0000259" key="3">
    <source>
        <dbReference type="Pfam" id="PF13406"/>
    </source>
</evidence>
<dbReference type="GO" id="GO:0009253">
    <property type="term" value="P:peptidoglycan catabolic process"/>
    <property type="evidence" value="ECO:0007669"/>
    <property type="project" value="TreeGrafter"/>
</dbReference>
<evidence type="ECO:0000259" key="2">
    <source>
        <dbReference type="Pfam" id="PF01471"/>
    </source>
</evidence>
<dbReference type="InterPro" id="IPR011970">
    <property type="entry name" value="MltB_2"/>
</dbReference>
<dbReference type="CDD" id="cd13399">
    <property type="entry name" value="Slt35-like"/>
    <property type="match status" value="1"/>
</dbReference>
<protein>
    <submittedName>
        <fullName evidence="4">Lytic murein transglycosylase</fullName>
    </submittedName>
</protein>
<dbReference type="GO" id="GO:0008933">
    <property type="term" value="F:peptidoglycan lytic transglycosylase activity"/>
    <property type="evidence" value="ECO:0007669"/>
    <property type="project" value="TreeGrafter"/>
</dbReference>
<organism evidence="4 5">
    <name type="scientific">Paragemmobacter kunshanensis</name>
    <dbReference type="NCBI Taxonomy" id="2583234"/>
    <lineage>
        <taxon>Bacteria</taxon>
        <taxon>Pseudomonadati</taxon>
        <taxon>Pseudomonadota</taxon>
        <taxon>Alphaproteobacteria</taxon>
        <taxon>Rhodobacterales</taxon>
        <taxon>Paracoccaceae</taxon>
        <taxon>Paragemmobacter</taxon>
    </lineage>
</organism>
<gene>
    <name evidence="4" type="ORF">G5V65_04800</name>
</gene>
<dbReference type="InterPro" id="IPR043426">
    <property type="entry name" value="MltB-like"/>
</dbReference>
<dbReference type="SUPFAM" id="SSF53955">
    <property type="entry name" value="Lysozyme-like"/>
    <property type="match status" value="1"/>
</dbReference>
<sequence>MRAAILSLSLLPLPALAGPAALPHLATPQPTTPGDGIVIQIGTQSGLDQWAETFRPRALAAGIAPATFDAAFADLRYNPDVIEKDRNQAEFTRTIWDYLDRAVSDLRVENGQAAIRDNRRLLDRLESTYGVPKEVVVAVWGLESSYGANRGDIPVIEALATLAYEGRRGPFFEAQLIDALRILQSGDARLDNFTGSWAGAMGHTQFIPSSFHSFAVDFNGDGRRDIWSDDPADALASTAAYLAKSGWQPGVPWGVEVTLPDGIDYMLAGNGQSKPIADWSALGLRDAEGGPLPDIGPAELLLPAGAQGAAFLITPNFRAIERYNTADAYVIAIGHLSDRLAGGPPIRAAWPRQDRALTGDERRELQQRLTAAGFDTKGVDGKIGPNTLTALRAFQRSLGLVPDGYASPDILQRLR</sequence>
<name>A0A6M1U2A9_9RHOB</name>
<dbReference type="InterPro" id="IPR002477">
    <property type="entry name" value="Peptidoglycan-bd-like"/>
</dbReference>
<dbReference type="EMBL" id="JAALFE010000003">
    <property type="protein sequence ID" value="NGQ90205.1"/>
    <property type="molecule type" value="Genomic_DNA"/>
</dbReference>
<dbReference type="InterPro" id="IPR036365">
    <property type="entry name" value="PGBD-like_sf"/>
</dbReference>
<evidence type="ECO:0000313" key="4">
    <source>
        <dbReference type="EMBL" id="NGQ90205.1"/>
    </source>
</evidence>
<dbReference type="NCBIfam" id="TIGR02283">
    <property type="entry name" value="MltB_2"/>
    <property type="match status" value="1"/>
</dbReference>
<feature type="domain" description="Transglycosylase SLT" evidence="3">
    <location>
        <begin position="48"/>
        <end position="338"/>
    </location>
</feature>
<dbReference type="Gene3D" id="1.10.8.350">
    <property type="entry name" value="Bacterial muramidase"/>
    <property type="match status" value="1"/>
</dbReference>
<dbReference type="Pfam" id="PF01471">
    <property type="entry name" value="PG_binding_1"/>
    <property type="match status" value="1"/>
</dbReference>
<dbReference type="Gene3D" id="1.10.530.10">
    <property type="match status" value="1"/>
</dbReference>
<dbReference type="InterPro" id="IPR036366">
    <property type="entry name" value="PGBDSf"/>
</dbReference>
<keyword evidence="1" id="KW-0732">Signal</keyword>
<comment type="caution">
    <text evidence="4">The sequence shown here is derived from an EMBL/GenBank/DDBJ whole genome shotgun (WGS) entry which is preliminary data.</text>
</comment>
<dbReference type="Proteomes" id="UP000474758">
    <property type="component" value="Unassembled WGS sequence"/>
</dbReference>
<dbReference type="InterPro" id="IPR023346">
    <property type="entry name" value="Lysozyme-like_dom_sf"/>
</dbReference>
<dbReference type="PANTHER" id="PTHR30163">
    <property type="entry name" value="MEMBRANE-BOUND LYTIC MUREIN TRANSGLYCOSYLASE B"/>
    <property type="match status" value="1"/>
</dbReference>
<evidence type="ECO:0000256" key="1">
    <source>
        <dbReference type="SAM" id="SignalP"/>
    </source>
</evidence>
<dbReference type="RefSeq" id="WP_165047452.1">
    <property type="nucleotide sequence ID" value="NZ_JAALFE010000003.1"/>
</dbReference>
<dbReference type="AlphaFoldDB" id="A0A6M1U2A9"/>
<feature type="domain" description="Peptidoglycan binding-like" evidence="2">
    <location>
        <begin position="358"/>
        <end position="414"/>
    </location>
</feature>
<accession>A0A6M1U2A9</accession>
<reference evidence="4 5" key="1">
    <citation type="submission" date="2020-02" db="EMBL/GenBank/DDBJ databases">
        <title>Rhodobacter translucens sp. nov., a novel bacterium isolated from activated sludge.</title>
        <authorList>
            <person name="Liu J."/>
        </authorList>
    </citation>
    <scope>NUCLEOTIDE SEQUENCE [LARGE SCALE GENOMIC DNA]</scope>
    <source>
        <strain evidence="4 5">HX-7-19</strain>
    </source>
</reference>
<keyword evidence="5" id="KW-1185">Reference proteome</keyword>
<dbReference type="Pfam" id="PF13406">
    <property type="entry name" value="SLT_2"/>
    <property type="match status" value="1"/>
</dbReference>
<dbReference type="Gene3D" id="1.10.101.10">
    <property type="entry name" value="PGBD-like superfamily/PGBD"/>
    <property type="match status" value="1"/>
</dbReference>
<dbReference type="InterPro" id="IPR031304">
    <property type="entry name" value="SLT_2"/>
</dbReference>
<proteinExistence type="predicted"/>